<keyword evidence="5 9" id="KW-0653">Protein transport</keyword>
<keyword evidence="4 9" id="KW-0509">mRNA transport</keyword>
<keyword evidence="11" id="KW-1185">Reference proteome</keyword>
<dbReference type="GO" id="GO:0031965">
    <property type="term" value="C:nuclear membrane"/>
    <property type="evidence" value="ECO:0007669"/>
    <property type="project" value="UniProtKB-UniRule"/>
</dbReference>
<evidence type="ECO:0000256" key="1">
    <source>
        <dbReference type="ARBA" id="ARBA00004567"/>
    </source>
</evidence>
<organism evidence="10 11">
    <name type="scientific">Aromia moschata</name>
    <dbReference type="NCBI Taxonomy" id="1265417"/>
    <lineage>
        <taxon>Eukaryota</taxon>
        <taxon>Metazoa</taxon>
        <taxon>Ecdysozoa</taxon>
        <taxon>Arthropoda</taxon>
        <taxon>Hexapoda</taxon>
        <taxon>Insecta</taxon>
        <taxon>Pterygota</taxon>
        <taxon>Neoptera</taxon>
        <taxon>Endopterygota</taxon>
        <taxon>Coleoptera</taxon>
        <taxon>Polyphaga</taxon>
        <taxon>Cucujiformia</taxon>
        <taxon>Chrysomeloidea</taxon>
        <taxon>Cerambycidae</taxon>
        <taxon>Cerambycinae</taxon>
        <taxon>Callichromatini</taxon>
        <taxon>Aromia</taxon>
    </lineage>
</organism>
<evidence type="ECO:0000256" key="8">
    <source>
        <dbReference type="ARBA" id="ARBA00023242"/>
    </source>
</evidence>
<dbReference type="GO" id="GO:0031080">
    <property type="term" value="C:nuclear pore outer ring"/>
    <property type="evidence" value="ECO:0007669"/>
    <property type="project" value="TreeGrafter"/>
</dbReference>
<dbReference type="GO" id="GO:0006606">
    <property type="term" value="P:protein import into nucleus"/>
    <property type="evidence" value="ECO:0007669"/>
    <property type="project" value="TreeGrafter"/>
</dbReference>
<evidence type="ECO:0000256" key="2">
    <source>
        <dbReference type="ARBA" id="ARBA00005573"/>
    </source>
</evidence>
<keyword evidence="8 9" id="KW-0539">Nucleus</keyword>
<gene>
    <name evidence="10" type="ORF">NQ318_007686</name>
</gene>
<sequence length="682" mass="78134">MSQLNEKSICENKPLTGTVSRPNRGKRGEITEDAELSEGEIRGVRVYVVIPNHLCRRAGIAATWIPIDQIAIFPYEKKHMKQKDCPSQFASQSVTSVFHLRHSVILFHPILRKLVNESFGVFVSLQNLSANKPIEHRLELLKLSRQYRSIIRACLENLQEEITNSVSDNADELKNYVTILYSIECIWHLCEILLIDVGPGNIILPYLLEWVRFHFPKYERNAATLFGGDLIGLESHPEFWDTIIGLLLQGRINIVRALLRQHSASDSNTFKLVDRVLRAMPVYDVTTGTPINEFIIQRQHWLIDVQAKIDAKLFVSDINLNMIMKLVVGDEETWAGIQRTRETWYEFLAGWLFFTEPTVKPFELGEFAKNSIEKMKMKNRLKQLDKAILAVLEYDLLQVINEIQSMTDNGWFVSHLTDLLYHSGRLSNLEQEISSFSAKNLRESFVLNYGITLMGHKSLWQIGLSYLDHCPNNGIHAIELLLPRIPLENEAKTKKIVYEAKQRNLNHIAQSVSKAQGVISMNHGRLGNALTWALRSQDGPFTSFLADKFLKEYIKSGTLVSSDILEHLGSWILASDRLIFLGKFYEFHKLYQDKDYRGAANILTSLLSSKIIPKYFWSVLLLDTIPLLESEELVFSSNDTFTIMHCVEEKENLPELKDKVEIIRLAAARNLSRALIFEAQLP</sequence>
<protein>
    <recommendedName>
        <fullName evidence="9">Nuclear pore complex protein Nup85</fullName>
    </recommendedName>
</protein>
<keyword evidence="7 9" id="KW-0906">Nuclear pore complex</keyword>
<comment type="function">
    <text evidence="9">Functions as a component of the nuclear pore complex (NPC).</text>
</comment>
<keyword evidence="6 9" id="KW-0811">Translocation</keyword>
<dbReference type="AlphaFoldDB" id="A0AAV8XK51"/>
<evidence type="ECO:0000313" key="11">
    <source>
        <dbReference type="Proteomes" id="UP001162162"/>
    </source>
</evidence>
<dbReference type="Proteomes" id="UP001162162">
    <property type="component" value="Unassembled WGS sequence"/>
</dbReference>
<dbReference type="PANTHER" id="PTHR13373:SF21">
    <property type="entry name" value="NUCLEAR PORE COMPLEX PROTEIN NUP85"/>
    <property type="match status" value="1"/>
</dbReference>
<evidence type="ECO:0000256" key="3">
    <source>
        <dbReference type="ARBA" id="ARBA00022448"/>
    </source>
</evidence>
<proteinExistence type="inferred from homology"/>
<comment type="subcellular location">
    <subcellularLocation>
        <location evidence="1 9">Nucleus</location>
        <location evidence="1 9">Nuclear pore complex</location>
    </subcellularLocation>
</comment>
<name>A0AAV8XK51_9CUCU</name>
<evidence type="ECO:0000256" key="6">
    <source>
        <dbReference type="ARBA" id="ARBA00023010"/>
    </source>
</evidence>
<dbReference type="GO" id="GO:0006406">
    <property type="term" value="P:mRNA export from nucleus"/>
    <property type="evidence" value="ECO:0007669"/>
    <property type="project" value="TreeGrafter"/>
</dbReference>
<dbReference type="GO" id="GO:0045893">
    <property type="term" value="P:positive regulation of DNA-templated transcription"/>
    <property type="evidence" value="ECO:0007669"/>
    <property type="project" value="TreeGrafter"/>
</dbReference>
<keyword evidence="9" id="KW-0472">Membrane</keyword>
<dbReference type="PANTHER" id="PTHR13373">
    <property type="entry name" value="FROUNT PROTEIN-RELATED"/>
    <property type="match status" value="1"/>
</dbReference>
<dbReference type="Pfam" id="PF07575">
    <property type="entry name" value="Nucleopor_Nup85"/>
    <property type="match status" value="1"/>
</dbReference>
<evidence type="ECO:0000256" key="5">
    <source>
        <dbReference type="ARBA" id="ARBA00022927"/>
    </source>
</evidence>
<accession>A0AAV8XK51</accession>
<keyword evidence="3 9" id="KW-0813">Transport</keyword>
<evidence type="ECO:0000256" key="4">
    <source>
        <dbReference type="ARBA" id="ARBA00022816"/>
    </source>
</evidence>
<comment type="subunit">
    <text evidence="9">Component of the nuclear pore complex (NPC).</text>
</comment>
<dbReference type="InterPro" id="IPR011502">
    <property type="entry name" value="Nucleoporin_Nup85"/>
</dbReference>
<evidence type="ECO:0000313" key="10">
    <source>
        <dbReference type="EMBL" id="KAJ8939055.1"/>
    </source>
</evidence>
<evidence type="ECO:0000256" key="9">
    <source>
        <dbReference type="RuleBase" id="RU365073"/>
    </source>
</evidence>
<evidence type="ECO:0000256" key="7">
    <source>
        <dbReference type="ARBA" id="ARBA00023132"/>
    </source>
</evidence>
<dbReference type="GO" id="GO:0017056">
    <property type="term" value="F:structural constituent of nuclear pore"/>
    <property type="evidence" value="ECO:0007669"/>
    <property type="project" value="TreeGrafter"/>
</dbReference>
<reference evidence="10" key="1">
    <citation type="journal article" date="2023" name="Insect Mol. Biol.">
        <title>Genome sequencing provides insights into the evolution of gene families encoding plant cell wall-degrading enzymes in longhorned beetles.</title>
        <authorList>
            <person name="Shin N.R."/>
            <person name="Okamura Y."/>
            <person name="Kirsch R."/>
            <person name="Pauchet Y."/>
        </authorList>
    </citation>
    <scope>NUCLEOTIDE SEQUENCE</scope>
    <source>
        <strain evidence="10">AMC_N1</strain>
    </source>
</reference>
<dbReference type="EMBL" id="JAPWTK010000511">
    <property type="protein sequence ID" value="KAJ8939055.1"/>
    <property type="molecule type" value="Genomic_DNA"/>
</dbReference>
<comment type="caution">
    <text evidence="10">The sequence shown here is derived from an EMBL/GenBank/DDBJ whole genome shotgun (WGS) entry which is preliminary data.</text>
</comment>
<comment type="similarity">
    <text evidence="2 9">Belongs to the nucleoporin Nup85 family.</text>
</comment>